<dbReference type="OrthoDB" id="20012at2"/>
<protein>
    <submittedName>
        <fullName evidence="1">Uncharacterized protein</fullName>
    </submittedName>
</protein>
<dbReference type="AlphaFoldDB" id="A0A345ZBK1"/>
<evidence type="ECO:0000313" key="2">
    <source>
        <dbReference type="Proteomes" id="UP000254834"/>
    </source>
</evidence>
<gene>
    <name evidence="1" type="ORF">C0J27_02835</name>
</gene>
<name>A0A345ZBK1_9BACT</name>
<dbReference type="KEGG" id="cdes:C0J27_02835"/>
<proteinExistence type="predicted"/>
<reference evidence="1 2" key="1">
    <citation type="submission" date="2017-12" db="EMBL/GenBank/DDBJ databases">
        <title>Chromulinavorax destructans is a abundant pathogen of dominant heterotrophic picoflagllates.</title>
        <authorList>
            <person name="Deeg C.M."/>
            <person name="Zimmer M."/>
            <person name="Suttle C.A."/>
        </authorList>
    </citation>
    <scope>NUCLEOTIDE SEQUENCE [LARGE SCALE GENOMIC DNA]</scope>
    <source>
        <strain evidence="1 2">SeV1</strain>
    </source>
</reference>
<organism evidence="1 2">
    <name type="scientific">Candidatus Chromulinivorax destructor</name>
    <dbReference type="NCBI Taxonomy" id="2066483"/>
    <lineage>
        <taxon>Bacteria</taxon>
        <taxon>Candidatus Babelota</taxon>
        <taxon>Candidatus Babeliae</taxon>
        <taxon>Candidatus Babeliales</taxon>
        <taxon>Candidatus Chromulinivoraceae</taxon>
        <taxon>Candidatus Chromulinivorax</taxon>
    </lineage>
</organism>
<dbReference type="Proteomes" id="UP000254834">
    <property type="component" value="Chromosome"/>
</dbReference>
<evidence type="ECO:0000313" key="1">
    <source>
        <dbReference type="EMBL" id="AXK60668.1"/>
    </source>
</evidence>
<dbReference type="EMBL" id="CP025544">
    <property type="protein sequence ID" value="AXK60668.1"/>
    <property type="molecule type" value="Genomic_DNA"/>
</dbReference>
<keyword evidence="2" id="KW-1185">Reference proteome</keyword>
<sequence>MDKNYRESDVSMLRIKTLFACVFVFFAMQSVSAQPLAEQFIQNGYREMCNQEHGSVVFDALYNYFDKFIKFLDTHPVWLHKLSRAKQLFIRSTEKNYYSTDYFGLYDESKKTGRGQIAFYYSIHFHEYICFCYPEIKNIPEIINFFQACYDIQYPYGAVFEQAAIELGVASIFAYSNGVIPILLKVVKYFPFYIARRPHYDGTVFSLFLDSTNNQSLLLAPYTSSLSCSDFNTPLRNFYRLEDQSSMLLIPGVLLPEFGINPTPHIVVSSDETRYATIAFAMRPDYVQKNHAFSQLPLFKN</sequence>
<accession>A0A345ZBK1</accession>